<dbReference type="InterPro" id="IPR017896">
    <property type="entry name" value="4Fe4S_Fe-S-bd"/>
</dbReference>
<dbReference type="Pfam" id="PF02775">
    <property type="entry name" value="TPP_enzyme_C"/>
    <property type="match status" value="1"/>
</dbReference>
<dbReference type="InterPro" id="IPR019752">
    <property type="entry name" value="Pyrv/ketoisovalerate_OxRed_cat"/>
</dbReference>
<accession>A0A7V8FYD3</accession>
<keyword evidence="2" id="KW-0479">Metal-binding</keyword>
<sequence length="1206" mass="132269">MNAPLPSSRLLLDDVSLDDKYTLERGRVFMTGIQALVRLPILQRQYDVRAGLDTAGFITGYRGSPLGAVDQTAEKARRYLEAHQVKFHPGMNEDLAATSVWGTQQVNLFPGAKHDGVFSLWYGKGPGVDRCCDVFKHANMAGTSKHGGVLVIAGDDHAAKSSTAAHQSEHILKACGIPVLYPSTVQEYLDYGLHGWAMSRYTGLWVAMKCVTDLVESGMSVMIDPDRVKIQIPDFELPPDGLNIRLPDAVLAQEARMNNYKWYAALAYARVNKLNRIIWDSPRARIGIITAGKSYLDTRQALEDLGIDEQVASDIGIRLYKVGMTWPLEAEGVREFAQGLDEILVVEEKRQILEYQLKEELYNWRDDVRPRVVGKFDDTGEWSGSQREGHGNWLLPATYELNPAQIARAIATRISRYFAGHPVEQRVRARVAYLEAKEATLNISTKPDPTKDRIPHFCSGCPHNTSTKLPEGSRGLAGIGCHYMVTWMDRETNVFTHMGGEGVTWVGQAPFTSEKHVFANLGDGTYFHSGLLAVRAAVAANVNITYKILYNDAVAMTGGQEFDGPLDPAMISRQLAAENVNPIIVVTDEPDKYPAGTRWAEGVTIRHRSELDAVQRELREVSGVSAMIYDQTCASEKRRRRKRNAYPDPAKRAVINEAVCEGCGDCSVQSNCLSVEPLETEFGRKRQINQSSCNKDYSCVNGFCPSFVTVEGGKLKKPARVQAGAAGDSAPATPKLPEPALPSLAEPYGILVAGVGGTGVITIGQIIAMAAHLEGRACSVLDMTGLAQKGGAVMSHVRVAEQADHIYSTRVGTGAANLVIGCDVIVAASRDALSRMGEGRTHAAVNSTQTPTAAFVRNPDWQFPTASSEGEIAKACGRDNLALVDAGRIATALMGDAIATNMFMLGYAWQRGWVPLSDAALLRAIELNAQQVEFNKQAFSWGRVAAHDIDTVLNAAKRNGMTAQVIEFKRAPSLEETVERRVTFLSAYQNAAYARRYSDFVQQVRTAESALGEAGKPLKLTQAVAQYLFKLMAYKDEYEVARLYTDGTFRDKIASMFEGDYQIKFHLAPPLLAKHDDKGHLVKKQYGAWMMPAFGVLAKLRFLRGTAFDPFGYTTERKQERALIGEYEATVVRLLGKLTADNLAQVVAVARIPEDIRGYGHVKERHLKAAKQKEASLLAMIEHPERQGITVADVPFGPDGGGKRAA</sequence>
<dbReference type="EMBL" id="WNDX01000026">
    <property type="protein sequence ID" value="KAF1045868.1"/>
    <property type="molecule type" value="Genomic_DNA"/>
</dbReference>
<dbReference type="InterPro" id="IPR029061">
    <property type="entry name" value="THDP-binding"/>
</dbReference>
<keyword evidence="1" id="KW-0813">Transport</keyword>
<dbReference type="InterPro" id="IPR002880">
    <property type="entry name" value="Pyrv_Fd/Flavodoxin_OxRdtase_N"/>
</dbReference>
<dbReference type="InterPro" id="IPR046667">
    <property type="entry name" value="DUF6537"/>
</dbReference>
<dbReference type="AlphaFoldDB" id="A0A7V8FYD3"/>
<keyword evidence="2" id="KW-0004">4Fe-4S</keyword>
<evidence type="ECO:0000256" key="4">
    <source>
        <dbReference type="ARBA" id="ARBA00023002"/>
    </source>
</evidence>
<protein>
    <recommendedName>
        <fullName evidence="7">4Fe-4S ferredoxin-type domain-containing protein</fullName>
    </recommendedName>
</protein>
<dbReference type="Pfam" id="PF01558">
    <property type="entry name" value="POR"/>
    <property type="match status" value="1"/>
</dbReference>
<evidence type="ECO:0000256" key="5">
    <source>
        <dbReference type="ARBA" id="ARBA00023004"/>
    </source>
</evidence>
<dbReference type="InterPro" id="IPR009014">
    <property type="entry name" value="Transketo_C/PFOR_II"/>
</dbReference>
<dbReference type="Pfam" id="PF20169">
    <property type="entry name" value="DUF6537"/>
    <property type="match status" value="1"/>
</dbReference>
<dbReference type="GO" id="GO:0030976">
    <property type="term" value="F:thiamine pyrophosphate binding"/>
    <property type="evidence" value="ECO:0007669"/>
    <property type="project" value="InterPro"/>
</dbReference>
<name>A0A7V8FYD3_9BURK</name>
<keyword evidence="4" id="KW-0560">Oxidoreductase</keyword>
<evidence type="ECO:0000256" key="6">
    <source>
        <dbReference type="ARBA" id="ARBA00023014"/>
    </source>
</evidence>
<dbReference type="SUPFAM" id="SSF53323">
    <property type="entry name" value="Pyruvate-ferredoxin oxidoreductase, PFOR, domain III"/>
    <property type="match status" value="1"/>
</dbReference>
<dbReference type="GO" id="GO:0045333">
    <property type="term" value="P:cellular respiration"/>
    <property type="evidence" value="ECO:0007669"/>
    <property type="project" value="UniProtKB-ARBA"/>
</dbReference>
<dbReference type="SUPFAM" id="SSF52518">
    <property type="entry name" value="Thiamin diphosphate-binding fold (THDP-binding)"/>
    <property type="match status" value="2"/>
</dbReference>
<evidence type="ECO:0000313" key="9">
    <source>
        <dbReference type="Proteomes" id="UP000462435"/>
    </source>
</evidence>
<dbReference type="PROSITE" id="PS51379">
    <property type="entry name" value="4FE4S_FER_2"/>
    <property type="match status" value="1"/>
</dbReference>
<evidence type="ECO:0000313" key="8">
    <source>
        <dbReference type="EMBL" id="KAF1045868.1"/>
    </source>
</evidence>
<keyword evidence="3" id="KW-0249">Electron transport</keyword>
<keyword evidence="5" id="KW-0408">Iron</keyword>
<evidence type="ECO:0000256" key="2">
    <source>
        <dbReference type="ARBA" id="ARBA00022485"/>
    </source>
</evidence>
<reference evidence="9" key="1">
    <citation type="journal article" date="2020" name="MBio">
        <title>Horizontal gene transfer to a defensive symbiont with a reduced genome amongst a multipartite beetle microbiome.</title>
        <authorList>
            <person name="Waterworth S.C."/>
            <person name="Florez L.V."/>
            <person name="Rees E.R."/>
            <person name="Hertweck C."/>
            <person name="Kaltenpoth M."/>
            <person name="Kwan J.C."/>
        </authorList>
    </citation>
    <scope>NUCLEOTIDE SEQUENCE [LARGE SCALE GENOMIC DNA]</scope>
</reference>
<dbReference type="Gene3D" id="3.40.920.10">
    <property type="entry name" value="Pyruvate-ferredoxin oxidoreductase, PFOR, domain III"/>
    <property type="match status" value="1"/>
</dbReference>
<dbReference type="InterPro" id="IPR011766">
    <property type="entry name" value="TPP_enzyme_TPP-bd"/>
</dbReference>
<evidence type="ECO:0000259" key="7">
    <source>
        <dbReference type="PROSITE" id="PS51379"/>
    </source>
</evidence>
<evidence type="ECO:0000256" key="3">
    <source>
        <dbReference type="ARBA" id="ARBA00022982"/>
    </source>
</evidence>
<dbReference type="SUPFAM" id="SSF52922">
    <property type="entry name" value="TK C-terminal domain-like"/>
    <property type="match status" value="1"/>
</dbReference>
<feature type="domain" description="4Fe-4S ferredoxin-type" evidence="7">
    <location>
        <begin position="651"/>
        <end position="683"/>
    </location>
</feature>
<organism evidence="8 9">
    <name type="scientific">Herbaspirillum frisingense</name>
    <dbReference type="NCBI Taxonomy" id="92645"/>
    <lineage>
        <taxon>Bacteria</taxon>
        <taxon>Pseudomonadati</taxon>
        <taxon>Pseudomonadota</taxon>
        <taxon>Betaproteobacteria</taxon>
        <taxon>Burkholderiales</taxon>
        <taxon>Oxalobacteraceae</taxon>
        <taxon>Herbaspirillum</taxon>
    </lineage>
</organism>
<dbReference type="CDD" id="cd07034">
    <property type="entry name" value="TPP_PYR_PFOR_IOR-alpha_like"/>
    <property type="match status" value="1"/>
</dbReference>
<keyword evidence="6" id="KW-0411">Iron-sulfur</keyword>
<dbReference type="GO" id="GO:0051539">
    <property type="term" value="F:4 iron, 4 sulfur cluster binding"/>
    <property type="evidence" value="ECO:0007669"/>
    <property type="project" value="UniProtKB-KW"/>
</dbReference>
<dbReference type="Gene3D" id="3.40.50.970">
    <property type="match status" value="1"/>
</dbReference>
<dbReference type="PANTHER" id="PTHR48084:SF3">
    <property type="entry name" value="SUBUNIT OF PYRUVATE:FLAVODOXIN OXIDOREDUCTASE"/>
    <property type="match status" value="1"/>
</dbReference>
<dbReference type="NCBIfam" id="NF009589">
    <property type="entry name" value="PRK13030.1"/>
    <property type="match status" value="1"/>
</dbReference>
<dbReference type="Proteomes" id="UP000462435">
    <property type="component" value="Unassembled WGS sequence"/>
</dbReference>
<dbReference type="NCBIfam" id="NF009588">
    <property type="entry name" value="PRK13029.1"/>
    <property type="match status" value="1"/>
</dbReference>
<dbReference type="PANTHER" id="PTHR48084">
    <property type="entry name" value="2-OXOGLUTARATE OXIDOREDUCTASE SUBUNIT KORB-RELATED"/>
    <property type="match status" value="1"/>
</dbReference>
<comment type="caution">
    <text evidence="8">The sequence shown here is derived from an EMBL/GenBank/DDBJ whole genome shotgun (WGS) entry which is preliminary data.</text>
</comment>
<dbReference type="GO" id="GO:0016625">
    <property type="term" value="F:oxidoreductase activity, acting on the aldehyde or oxo group of donors, iron-sulfur protein as acceptor"/>
    <property type="evidence" value="ECO:0007669"/>
    <property type="project" value="UniProtKB-ARBA"/>
</dbReference>
<dbReference type="GO" id="GO:0044281">
    <property type="term" value="P:small molecule metabolic process"/>
    <property type="evidence" value="ECO:0007669"/>
    <property type="project" value="UniProtKB-ARBA"/>
</dbReference>
<gene>
    <name evidence="8" type="ORF">GAK35_01224</name>
</gene>
<proteinExistence type="predicted"/>
<dbReference type="InterPro" id="IPR002869">
    <property type="entry name" value="Pyrv_flavodox_OxRed_cen"/>
</dbReference>
<evidence type="ECO:0000256" key="1">
    <source>
        <dbReference type="ARBA" id="ARBA00022448"/>
    </source>
</evidence>
<dbReference type="InterPro" id="IPR051457">
    <property type="entry name" value="2-oxoacid:Fd_oxidoreductase"/>
</dbReference>